<dbReference type="Gene3D" id="3.40.390.10">
    <property type="entry name" value="Collagenase (Catalytic Domain)"/>
    <property type="match status" value="1"/>
</dbReference>
<protein>
    <recommendedName>
        <fullName evidence="4">Lysine-specific metallo-endopeptidase domain-containing protein</fullName>
    </recommendedName>
</protein>
<dbReference type="EMBL" id="CP062983">
    <property type="protein sequence ID" value="QPC84297.1"/>
    <property type="molecule type" value="Genomic_DNA"/>
</dbReference>
<feature type="signal peptide" evidence="1">
    <location>
        <begin position="1"/>
        <end position="24"/>
    </location>
</feature>
<sequence>MSGKQLHLRTTLFLGLLMMALLTACDLNFTSDNNPVSSGNEVYELLRWRDPDAAIDVVFAPDDDYGDLTNDANRQAFLDDIADLIDTGFWQNNALASNIAAVNYWFMIDSGDVQNGTGICPDVDWPDLTNANFAEVIVLVHPNALRDCRWGKKVTTEPFSYRTVVHEFSHAAFNLPDEYCCDGGYRSLPPVMYNSLNACNNDAANSAWRDCQQLSSGSTTVNWWRSEGTNNDIMRSSGTTVWEYGPADWVVMNNVLSGLSGLSVQTPDVFAPDPWDWP</sequence>
<dbReference type="AlphaFoldDB" id="A0A7S8IG52"/>
<dbReference type="Proteomes" id="UP000594468">
    <property type="component" value="Chromosome"/>
</dbReference>
<evidence type="ECO:0000313" key="3">
    <source>
        <dbReference type="Proteomes" id="UP000594468"/>
    </source>
</evidence>
<feature type="chain" id="PRO_5032425901" description="Lysine-specific metallo-endopeptidase domain-containing protein" evidence="1">
    <location>
        <begin position="25"/>
        <end position="278"/>
    </location>
</feature>
<reference evidence="2 3" key="1">
    <citation type="submission" date="2020-02" db="EMBL/GenBank/DDBJ databases">
        <authorList>
            <person name="Zheng R.K."/>
            <person name="Sun C.M."/>
        </authorList>
    </citation>
    <scope>NUCLEOTIDE SEQUENCE [LARGE SCALE GENOMIC DNA]</scope>
    <source>
        <strain evidence="3">rifampicinis</strain>
    </source>
</reference>
<evidence type="ECO:0000313" key="2">
    <source>
        <dbReference type="EMBL" id="QPC84297.1"/>
    </source>
</evidence>
<proteinExistence type="predicted"/>
<dbReference type="KEGG" id="pmet:G4Y79_07960"/>
<dbReference type="GO" id="GO:0008237">
    <property type="term" value="F:metallopeptidase activity"/>
    <property type="evidence" value="ECO:0007669"/>
    <property type="project" value="InterPro"/>
</dbReference>
<dbReference type="RefSeq" id="WP_195172360.1">
    <property type="nucleotide sequence ID" value="NZ_CP062983.1"/>
</dbReference>
<gene>
    <name evidence="2" type="ORF">G4Y79_07960</name>
</gene>
<accession>A0A7S8IG52</accession>
<dbReference type="InterPro" id="IPR024079">
    <property type="entry name" value="MetalloPept_cat_dom_sf"/>
</dbReference>
<name>A0A7S8IG52_9CHLR</name>
<evidence type="ECO:0008006" key="4">
    <source>
        <dbReference type="Google" id="ProtNLM"/>
    </source>
</evidence>
<evidence type="ECO:0000256" key="1">
    <source>
        <dbReference type="SAM" id="SignalP"/>
    </source>
</evidence>
<keyword evidence="1" id="KW-0732">Signal</keyword>
<organism evidence="2 3">
    <name type="scientific">Phototrophicus methaneseepsis</name>
    <dbReference type="NCBI Taxonomy" id="2710758"/>
    <lineage>
        <taxon>Bacteria</taxon>
        <taxon>Bacillati</taxon>
        <taxon>Chloroflexota</taxon>
        <taxon>Candidatus Thermofontia</taxon>
        <taxon>Phototrophicales</taxon>
        <taxon>Phototrophicaceae</taxon>
        <taxon>Phototrophicus</taxon>
    </lineage>
</organism>
<dbReference type="PROSITE" id="PS51257">
    <property type="entry name" value="PROKAR_LIPOPROTEIN"/>
    <property type="match status" value="1"/>
</dbReference>
<keyword evidence="3" id="KW-1185">Reference proteome</keyword>